<organism evidence="1 2">
    <name type="scientific">Taibaiella chishuiensis</name>
    <dbReference type="NCBI Taxonomy" id="1434707"/>
    <lineage>
        <taxon>Bacteria</taxon>
        <taxon>Pseudomonadati</taxon>
        <taxon>Bacteroidota</taxon>
        <taxon>Chitinophagia</taxon>
        <taxon>Chitinophagales</taxon>
        <taxon>Chitinophagaceae</taxon>
        <taxon>Taibaiella</taxon>
    </lineage>
</organism>
<dbReference type="RefSeq" id="WP_219905991.1">
    <property type="nucleotide sequence ID" value="NZ_PYGD01000006.1"/>
</dbReference>
<reference evidence="1 2" key="1">
    <citation type="submission" date="2018-03" db="EMBL/GenBank/DDBJ databases">
        <title>Genomic Encyclopedia of Type Strains, Phase III (KMG-III): the genomes of soil and plant-associated and newly described type strains.</title>
        <authorList>
            <person name="Whitman W."/>
        </authorList>
    </citation>
    <scope>NUCLEOTIDE SEQUENCE [LARGE SCALE GENOMIC DNA]</scope>
    <source>
        <strain evidence="1 2">CGMCC 1.12700</strain>
    </source>
</reference>
<dbReference type="NCBIfam" id="NF038153">
    <property type="entry name" value="lant_leader_L1a"/>
    <property type="match status" value="1"/>
</dbReference>
<protein>
    <submittedName>
        <fullName evidence="1">Uncharacterized protein</fullName>
    </submittedName>
</protein>
<sequence>MKKKQVNLNRKLFLQKNLIGTLTITDTRAVLGGATLAGDTSPCGPCTGPTYTCPTALNCPPPKTNLTLSNPCCGF</sequence>
<dbReference type="InterPro" id="IPR058238">
    <property type="entry name" value="Lant_leader_dom"/>
</dbReference>
<dbReference type="Proteomes" id="UP000240572">
    <property type="component" value="Unassembled WGS sequence"/>
</dbReference>
<dbReference type="EMBL" id="PYGD01000006">
    <property type="protein sequence ID" value="PSK91140.1"/>
    <property type="molecule type" value="Genomic_DNA"/>
</dbReference>
<evidence type="ECO:0000313" key="2">
    <source>
        <dbReference type="Proteomes" id="UP000240572"/>
    </source>
</evidence>
<evidence type="ECO:0000313" key="1">
    <source>
        <dbReference type="EMBL" id="PSK91140.1"/>
    </source>
</evidence>
<name>A0A2P8D1N2_9BACT</name>
<dbReference type="AlphaFoldDB" id="A0A2P8D1N2"/>
<comment type="caution">
    <text evidence="1">The sequence shown here is derived from an EMBL/GenBank/DDBJ whole genome shotgun (WGS) entry which is preliminary data.</text>
</comment>
<gene>
    <name evidence="1" type="ORF">B0I18_106151</name>
</gene>
<proteinExistence type="predicted"/>
<keyword evidence="2" id="KW-1185">Reference proteome</keyword>
<accession>A0A2P8D1N2</accession>